<dbReference type="AlphaFoldDB" id="A0A0J9EVI3"/>
<proteinExistence type="predicted"/>
<accession>A0A0J9EVI3</accession>
<reference evidence="1 2" key="1">
    <citation type="submission" date="2015-06" db="EMBL/GenBank/DDBJ databases">
        <title>Draft genome assembly of filamentous brackish cyanobacterium Limnoraphis robusta strain CS-951.</title>
        <authorList>
            <person name="Willis A."/>
            <person name="Parks M."/>
            <person name="Burford M.A."/>
        </authorList>
    </citation>
    <scope>NUCLEOTIDE SEQUENCE [LARGE SCALE GENOMIC DNA]</scope>
    <source>
        <strain evidence="1 2">CS-951</strain>
    </source>
</reference>
<protein>
    <submittedName>
        <fullName evidence="1">Uncharacterized protein</fullName>
    </submittedName>
</protein>
<dbReference type="Proteomes" id="UP000033607">
    <property type="component" value="Unassembled WGS sequence"/>
</dbReference>
<evidence type="ECO:0000313" key="1">
    <source>
        <dbReference type="EMBL" id="KMW70288.1"/>
    </source>
</evidence>
<evidence type="ECO:0000313" key="2">
    <source>
        <dbReference type="Proteomes" id="UP000033607"/>
    </source>
</evidence>
<comment type="caution">
    <text evidence="1">The sequence shown here is derived from an EMBL/GenBank/DDBJ whole genome shotgun (WGS) entry which is preliminary data.</text>
</comment>
<name>A0A0J9EVI3_9CYAN</name>
<dbReference type="EMBL" id="LATL02000217">
    <property type="protein sequence ID" value="KMW70288.1"/>
    <property type="molecule type" value="Genomic_DNA"/>
</dbReference>
<organism evidence="1 2">
    <name type="scientific">Limnoraphis robusta CS-951</name>
    <dbReference type="NCBI Taxonomy" id="1637645"/>
    <lineage>
        <taxon>Bacteria</taxon>
        <taxon>Bacillati</taxon>
        <taxon>Cyanobacteriota</taxon>
        <taxon>Cyanophyceae</taxon>
        <taxon>Oscillatoriophycideae</taxon>
        <taxon>Oscillatoriales</taxon>
        <taxon>Sirenicapillariaceae</taxon>
        <taxon>Limnoraphis</taxon>
    </lineage>
</organism>
<sequence>MANHHGAAAAIIDAEIVHRPVRKGTFRDILAQNLDHAFVAIINQNAIKDLAHLVISTLKSLHEVTAIMRQKAGEIPFMIV</sequence>
<gene>
    <name evidence="1" type="ORF">WN50_36520</name>
</gene>